<reference evidence="3 4" key="1">
    <citation type="submission" date="2024-10" db="EMBL/GenBank/DDBJ databases">
        <title>The Natural Products Discovery Center: Release of the First 8490 Sequenced Strains for Exploring Actinobacteria Biosynthetic Diversity.</title>
        <authorList>
            <person name="Kalkreuter E."/>
            <person name="Kautsar S.A."/>
            <person name="Yang D."/>
            <person name="Bader C.D."/>
            <person name="Teijaro C.N."/>
            <person name="Fluegel L."/>
            <person name="Davis C.M."/>
            <person name="Simpson J.R."/>
            <person name="Lauterbach L."/>
            <person name="Steele A.D."/>
            <person name="Gui C."/>
            <person name="Meng S."/>
            <person name="Li G."/>
            <person name="Viehrig K."/>
            <person name="Ye F."/>
            <person name="Su P."/>
            <person name="Kiefer A.F."/>
            <person name="Nichols A."/>
            <person name="Cepeda A.J."/>
            <person name="Yan W."/>
            <person name="Fan B."/>
            <person name="Jiang Y."/>
            <person name="Adhikari A."/>
            <person name="Zheng C.-J."/>
            <person name="Schuster L."/>
            <person name="Cowan T.M."/>
            <person name="Smanski M.J."/>
            <person name="Chevrette M.G."/>
            <person name="De Carvalho L.P.S."/>
            <person name="Shen B."/>
        </authorList>
    </citation>
    <scope>NUCLEOTIDE SEQUENCE [LARGE SCALE GENOMIC DNA]</scope>
    <source>
        <strain evidence="3 4">NPDC003029</strain>
    </source>
</reference>
<proteinExistence type="predicted"/>
<evidence type="ECO:0008006" key="5">
    <source>
        <dbReference type="Google" id="ProtNLM"/>
    </source>
</evidence>
<dbReference type="Proteomes" id="UP001601976">
    <property type="component" value="Unassembled WGS sequence"/>
</dbReference>
<feature type="region of interest" description="Disordered" evidence="1">
    <location>
        <begin position="46"/>
        <end position="82"/>
    </location>
</feature>
<dbReference type="RefSeq" id="WP_355714664.1">
    <property type="nucleotide sequence ID" value="NZ_JBEXNP010000003.1"/>
</dbReference>
<name>A0ABW6RPW5_9ACTN</name>
<sequence length="129" mass="13128">MLRITAAVKALLLAVFALLSLTVATGNAVAVASAVGHAAVAEPETAPPVIGQGSCSPADADTKAHPGQARRGQRPDTDAPQAAVHVACALASPPAELPRHTLPVDDNAPYCHAPSRSGDLPITLRVFRC</sequence>
<gene>
    <name evidence="3" type="ORF">ACFYWW_28410</name>
</gene>
<evidence type="ECO:0000256" key="1">
    <source>
        <dbReference type="SAM" id="MobiDB-lite"/>
    </source>
</evidence>
<evidence type="ECO:0000313" key="3">
    <source>
        <dbReference type="EMBL" id="MFF3342602.1"/>
    </source>
</evidence>
<comment type="caution">
    <text evidence="3">The sequence shown here is derived from an EMBL/GenBank/DDBJ whole genome shotgun (WGS) entry which is preliminary data.</text>
</comment>
<keyword evidence="2" id="KW-0732">Signal</keyword>
<evidence type="ECO:0000256" key="2">
    <source>
        <dbReference type="SAM" id="SignalP"/>
    </source>
</evidence>
<accession>A0ABW6RPW5</accession>
<dbReference type="EMBL" id="JBIAPK010000010">
    <property type="protein sequence ID" value="MFF3342602.1"/>
    <property type="molecule type" value="Genomic_DNA"/>
</dbReference>
<protein>
    <recommendedName>
        <fullName evidence="5">Secreted protein</fullName>
    </recommendedName>
</protein>
<feature type="signal peptide" evidence="2">
    <location>
        <begin position="1"/>
        <end position="28"/>
    </location>
</feature>
<keyword evidence="4" id="KW-1185">Reference proteome</keyword>
<feature type="chain" id="PRO_5046087974" description="Secreted protein" evidence="2">
    <location>
        <begin position="29"/>
        <end position="129"/>
    </location>
</feature>
<organism evidence="3 4">
    <name type="scientific">Streptomyces flavidovirens</name>
    <dbReference type="NCBI Taxonomy" id="67298"/>
    <lineage>
        <taxon>Bacteria</taxon>
        <taxon>Bacillati</taxon>
        <taxon>Actinomycetota</taxon>
        <taxon>Actinomycetes</taxon>
        <taxon>Kitasatosporales</taxon>
        <taxon>Streptomycetaceae</taxon>
        <taxon>Streptomyces</taxon>
    </lineage>
</organism>
<evidence type="ECO:0000313" key="4">
    <source>
        <dbReference type="Proteomes" id="UP001601976"/>
    </source>
</evidence>